<dbReference type="Proteomes" id="UP000738359">
    <property type="component" value="Unassembled WGS sequence"/>
</dbReference>
<feature type="region of interest" description="Disordered" evidence="3">
    <location>
        <begin position="568"/>
        <end position="589"/>
    </location>
</feature>
<proteinExistence type="predicted"/>
<feature type="region of interest" description="Disordered" evidence="3">
    <location>
        <begin position="421"/>
        <end position="450"/>
    </location>
</feature>
<dbReference type="EMBL" id="JAAAHY010000262">
    <property type="protein sequence ID" value="KAF9965353.1"/>
    <property type="molecule type" value="Genomic_DNA"/>
</dbReference>
<evidence type="ECO:0000313" key="6">
    <source>
        <dbReference type="Proteomes" id="UP000738359"/>
    </source>
</evidence>
<evidence type="ECO:0000256" key="1">
    <source>
        <dbReference type="ARBA" id="ARBA00022441"/>
    </source>
</evidence>
<keyword evidence="4" id="KW-0472">Membrane</keyword>
<accession>A0A9P6M4K8</accession>
<evidence type="ECO:0008006" key="7">
    <source>
        <dbReference type="Google" id="ProtNLM"/>
    </source>
</evidence>
<evidence type="ECO:0000256" key="3">
    <source>
        <dbReference type="SAM" id="MobiDB-lite"/>
    </source>
</evidence>
<organism evidence="5 6">
    <name type="scientific">Mortierella alpina</name>
    <name type="common">Oleaginous fungus</name>
    <name type="synonym">Mortierella renispora</name>
    <dbReference type="NCBI Taxonomy" id="64518"/>
    <lineage>
        <taxon>Eukaryota</taxon>
        <taxon>Fungi</taxon>
        <taxon>Fungi incertae sedis</taxon>
        <taxon>Mucoromycota</taxon>
        <taxon>Mortierellomycotina</taxon>
        <taxon>Mortierellomycetes</taxon>
        <taxon>Mortierellales</taxon>
        <taxon>Mortierellaceae</taxon>
        <taxon>Mortierella</taxon>
    </lineage>
</organism>
<gene>
    <name evidence="5" type="ORF">BGZ70_004995</name>
</gene>
<feature type="compositionally biased region" description="Polar residues" evidence="3">
    <location>
        <begin position="580"/>
        <end position="589"/>
    </location>
</feature>
<feature type="compositionally biased region" description="Polar residues" evidence="3">
    <location>
        <begin position="441"/>
        <end position="450"/>
    </location>
</feature>
<feature type="transmembrane region" description="Helical" evidence="4">
    <location>
        <begin position="388"/>
        <end position="412"/>
    </location>
</feature>
<evidence type="ECO:0000313" key="5">
    <source>
        <dbReference type="EMBL" id="KAF9965353.1"/>
    </source>
</evidence>
<keyword evidence="1" id="KW-0880">Kelch repeat</keyword>
<dbReference type="AlphaFoldDB" id="A0A9P6M4K8"/>
<feature type="region of interest" description="Disordered" evidence="3">
    <location>
        <begin position="509"/>
        <end position="530"/>
    </location>
</feature>
<feature type="compositionally biased region" description="Polar residues" evidence="3">
    <location>
        <begin position="512"/>
        <end position="521"/>
    </location>
</feature>
<reference evidence="5" key="1">
    <citation type="journal article" date="2020" name="Fungal Divers.">
        <title>Resolving the Mortierellaceae phylogeny through synthesis of multi-gene phylogenetics and phylogenomics.</title>
        <authorList>
            <person name="Vandepol N."/>
            <person name="Liber J."/>
            <person name="Desiro A."/>
            <person name="Na H."/>
            <person name="Kennedy M."/>
            <person name="Barry K."/>
            <person name="Grigoriev I.V."/>
            <person name="Miller A.N."/>
            <person name="O'Donnell K."/>
            <person name="Stajich J.E."/>
            <person name="Bonito G."/>
        </authorList>
    </citation>
    <scope>NUCLEOTIDE SEQUENCE</scope>
    <source>
        <strain evidence="5">CK1249</strain>
    </source>
</reference>
<evidence type="ECO:0000256" key="2">
    <source>
        <dbReference type="ARBA" id="ARBA00022737"/>
    </source>
</evidence>
<dbReference type="OrthoDB" id="10251809at2759"/>
<keyword evidence="4" id="KW-0812">Transmembrane</keyword>
<evidence type="ECO:0000256" key="4">
    <source>
        <dbReference type="SAM" id="Phobius"/>
    </source>
</evidence>
<dbReference type="PANTHER" id="PTHR46093">
    <property type="entry name" value="ACYL-COA-BINDING DOMAIN-CONTAINING PROTEIN 5"/>
    <property type="match status" value="1"/>
</dbReference>
<protein>
    <recommendedName>
        <fullName evidence="7">Galactose oxidase</fullName>
    </recommendedName>
</protein>
<sequence>MLLSLCRRCNRRLLQASSRLRQLRQDKALFHGASPSRSFHSAGSTVIGKTLYVVSGTGTGRLPQSYVAITDVLSLALDQPFSTDSAPWVSLKPGPAVADARIVPSADPNRLILGGMGEAGTPLIRVYDIQADTWSPLPPQPISGNVASPRTSVGIALDSGTGAVIVFGGLVPNTAFSRELDVLDTRPTFSDWAWTLVAPASSFIQLAPLYQPIVLYVPQLQSTLLMGGCDTYSARTVVVSCQTFDSAFQIKTTVTSENMATSPPVKFKLTSRKNILPVPRSSSCYVVLANGDVFMYGGLADATTLSDAWVLSIQSWEWTPITINNAPPAGRAGATCQLIAHNQVIVLGGYSGANAASKVFSQPQIGVIDTDSWSWGQDYTPSTASGGLSLGVIIGIVAGSCLMLGVVLFIVGSHLWTKRKARSAEEEKRVSHSNIPLMDDSVNNSSNSLHTRQPRVVVSTLKFANQSSSGSSSPVSGTWSTKDSRSLPLIITPYSPTTTSFSTSTFADVSLDTPTSKSSRGNNKRNKGAYNNEIHLPESERLPETMADNQYGHYFKTIQHHKQYEKRLTGIQQQQQQRQSSLGRSDTSTQYTMVHKDDVEDHPYFATGMIDLKEIELGEESIMIPMQPLETGTILVSGYVDPSSFYRSSSEPVPAIPSSFSQASTVGVSQPWTFGQDASLHGKSEALSSESVQSEVRLEDYRRRT</sequence>
<dbReference type="PANTHER" id="PTHR46093:SF3">
    <property type="entry name" value="ACYL-COA-BINDING DOMAIN-CONTAINING PROTEIN 4"/>
    <property type="match status" value="1"/>
</dbReference>
<dbReference type="Pfam" id="PF24681">
    <property type="entry name" value="Kelch_KLHDC2_KLHL20_DRC7"/>
    <property type="match status" value="1"/>
</dbReference>
<keyword evidence="4" id="KW-1133">Transmembrane helix</keyword>
<feature type="compositionally biased region" description="Basic and acidic residues" evidence="3">
    <location>
        <begin position="696"/>
        <end position="705"/>
    </location>
</feature>
<name>A0A9P6M4K8_MORAP</name>
<dbReference type="SUPFAM" id="SSF117281">
    <property type="entry name" value="Kelch motif"/>
    <property type="match status" value="1"/>
</dbReference>
<keyword evidence="2" id="KW-0677">Repeat</keyword>
<feature type="region of interest" description="Disordered" evidence="3">
    <location>
        <begin position="683"/>
        <end position="705"/>
    </location>
</feature>
<dbReference type="Gene3D" id="2.120.10.80">
    <property type="entry name" value="Kelch-type beta propeller"/>
    <property type="match status" value="2"/>
</dbReference>
<comment type="caution">
    <text evidence="5">The sequence shown here is derived from an EMBL/GenBank/DDBJ whole genome shotgun (WGS) entry which is preliminary data.</text>
</comment>
<keyword evidence="6" id="KW-1185">Reference proteome</keyword>
<dbReference type="InterPro" id="IPR015915">
    <property type="entry name" value="Kelch-typ_b-propeller"/>
</dbReference>